<evidence type="ECO:0000313" key="2">
    <source>
        <dbReference type="Proteomes" id="UP001162501"/>
    </source>
</evidence>
<reference evidence="1" key="2">
    <citation type="submission" date="2025-03" db="EMBL/GenBank/DDBJ databases">
        <authorList>
            <consortium name="ELIXIR-Norway"/>
            <consortium name="Elixir Norway"/>
        </authorList>
    </citation>
    <scope>NUCLEOTIDE SEQUENCE</scope>
</reference>
<accession>A0AC59YRK3</accession>
<dbReference type="EMBL" id="OX596086">
    <property type="protein sequence ID" value="CAM9932301.1"/>
    <property type="molecule type" value="Genomic_DNA"/>
</dbReference>
<sequence>MGPPLGERVWEEPPERWPSEGIGGRGGDISTLGPSRILRAECLCVKALPSLVSAPLQAVVIGAAPFIPGLPLTPGTQRSHLLSENGVPQDPDAAPSA</sequence>
<gene>
    <name evidence="1" type="ORF">MRATA1EN22A_LOCUS9553</name>
</gene>
<organism evidence="1 2">
    <name type="scientific">Rangifer tarandus platyrhynchus</name>
    <name type="common">Svalbard reindeer</name>
    <dbReference type="NCBI Taxonomy" id="3082113"/>
    <lineage>
        <taxon>Eukaryota</taxon>
        <taxon>Metazoa</taxon>
        <taxon>Chordata</taxon>
        <taxon>Craniata</taxon>
        <taxon>Vertebrata</taxon>
        <taxon>Euteleostomi</taxon>
        <taxon>Mammalia</taxon>
        <taxon>Eutheria</taxon>
        <taxon>Laurasiatheria</taxon>
        <taxon>Artiodactyla</taxon>
        <taxon>Ruminantia</taxon>
        <taxon>Pecora</taxon>
        <taxon>Cervidae</taxon>
        <taxon>Odocoileinae</taxon>
        <taxon>Rangifer</taxon>
    </lineage>
</organism>
<evidence type="ECO:0000313" key="1">
    <source>
        <dbReference type="EMBL" id="CAM9932301.1"/>
    </source>
</evidence>
<dbReference type="Proteomes" id="UP001162501">
    <property type="component" value="Chromosome 2"/>
</dbReference>
<proteinExistence type="predicted"/>
<protein>
    <submittedName>
        <fullName evidence="1">Uncharacterized protein</fullName>
    </submittedName>
</protein>
<reference evidence="1" key="1">
    <citation type="submission" date="2023-05" db="EMBL/GenBank/DDBJ databases">
        <authorList>
            <consortium name="ELIXIR-Norway"/>
        </authorList>
    </citation>
    <scope>NUCLEOTIDE SEQUENCE</scope>
</reference>
<name>A0AC59YRK3_RANTA</name>